<organism evidence="4 5">
    <name type="scientific">Nitzschia inconspicua</name>
    <dbReference type="NCBI Taxonomy" id="303405"/>
    <lineage>
        <taxon>Eukaryota</taxon>
        <taxon>Sar</taxon>
        <taxon>Stramenopiles</taxon>
        <taxon>Ochrophyta</taxon>
        <taxon>Bacillariophyta</taxon>
        <taxon>Bacillariophyceae</taxon>
        <taxon>Bacillariophycidae</taxon>
        <taxon>Bacillariales</taxon>
        <taxon>Bacillariaceae</taxon>
        <taxon>Nitzschia</taxon>
    </lineage>
</organism>
<sequence>MMCTIFALAVLFLCFVLDSVDAFGVTHSSLSIRQKVVACVPPLTVQKDDAYDDFYAGFNPAEFETYNQGYNKPQPRRSNNRNVNGHDYVRDWDADDSNVDVLAVNQLIAERLSMRKTGQFEEADDIRDRLLNEHGVLVRDKDKKWRSGCSRSGSGLKWLRASTSDRRSNSKPVTDYGPNGHDYVMAIDASEFQCKLSVEDINKLLAERLGRKLSRDYKGADKLQEELLKAGVFVNDRSREWRADGKSFLGLEPNQYTMSELSEKPDESMLEEIESLIKVRALLKAERLFKGADTVRDDLVYRYNVYVDDRSLQWSVGNPFPGEKKWGNEYVPFRMARSSQIPDEVDEIEALLEERDSSRVNRNFKKADEIRDRLANEFNVYTNDKKREWSVGRIKKSRSESRESFEPRGFTQRGGGSLPEEDLAKVNQLLIERRSLKRERRFDEADAIRDQLIEDYGISVDDRNSEWRFRNAPYSVADDSKAVDEQTQMTIQDMVESRVRAREARDFETADSIRNELETNYSVIIDDRLREWYVEQ</sequence>
<comment type="caution">
    <text evidence="4">The sequence shown here is derived from an EMBL/GenBank/DDBJ whole genome shotgun (WGS) entry which is preliminary data.</text>
</comment>
<evidence type="ECO:0000313" key="4">
    <source>
        <dbReference type="EMBL" id="KAG7369096.1"/>
    </source>
</evidence>
<name>A0A9K3LXX3_9STRA</name>
<feature type="chain" id="PRO_5039936633" description="Cysteinyl-tRNA ligase anticodon binding domain-containing protein" evidence="2">
    <location>
        <begin position="23"/>
        <end position="536"/>
    </location>
</feature>
<protein>
    <recommendedName>
        <fullName evidence="3">Cysteinyl-tRNA ligase anticodon binding domain-containing protein</fullName>
    </recommendedName>
</protein>
<evidence type="ECO:0000259" key="3">
    <source>
        <dbReference type="Pfam" id="PF23493"/>
    </source>
</evidence>
<gene>
    <name evidence="4" type="ORF">IV203_031839</name>
</gene>
<dbReference type="Proteomes" id="UP000693970">
    <property type="component" value="Unassembled WGS sequence"/>
</dbReference>
<dbReference type="OrthoDB" id="47021at2759"/>
<reference evidence="4" key="1">
    <citation type="journal article" date="2021" name="Sci. Rep.">
        <title>Diploid genomic architecture of Nitzschia inconspicua, an elite biomass production diatom.</title>
        <authorList>
            <person name="Oliver A."/>
            <person name="Podell S."/>
            <person name="Pinowska A."/>
            <person name="Traller J.C."/>
            <person name="Smith S.R."/>
            <person name="McClure R."/>
            <person name="Beliaev A."/>
            <person name="Bohutskyi P."/>
            <person name="Hill E.A."/>
            <person name="Rabines A."/>
            <person name="Zheng H."/>
            <person name="Allen L.Z."/>
            <person name="Kuo A."/>
            <person name="Grigoriev I.V."/>
            <person name="Allen A.E."/>
            <person name="Hazlebeck D."/>
            <person name="Allen E.E."/>
        </authorList>
    </citation>
    <scope>NUCLEOTIDE SEQUENCE</scope>
    <source>
        <strain evidence="4">Hildebrandi</strain>
    </source>
</reference>
<accession>A0A9K3LXX3</accession>
<feature type="region of interest" description="Disordered" evidence="1">
    <location>
        <begin position="400"/>
        <end position="421"/>
    </location>
</feature>
<keyword evidence="5" id="KW-1185">Reference proteome</keyword>
<reference evidence="4" key="2">
    <citation type="submission" date="2021-04" db="EMBL/GenBank/DDBJ databases">
        <authorList>
            <person name="Podell S."/>
        </authorList>
    </citation>
    <scope>NUCLEOTIDE SEQUENCE</scope>
    <source>
        <strain evidence="4">Hildebrandi</strain>
    </source>
</reference>
<dbReference type="InterPro" id="IPR056411">
    <property type="entry name" value="CysS_C"/>
</dbReference>
<feature type="signal peptide" evidence="2">
    <location>
        <begin position="1"/>
        <end position="22"/>
    </location>
</feature>
<evidence type="ECO:0000256" key="1">
    <source>
        <dbReference type="SAM" id="MobiDB-lite"/>
    </source>
</evidence>
<proteinExistence type="predicted"/>
<dbReference type="Pfam" id="PF23493">
    <property type="entry name" value="CysS_C"/>
    <property type="match status" value="1"/>
</dbReference>
<evidence type="ECO:0000256" key="2">
    <source>
        <dbReference type="SAM" id="SignalP"/>
    </source>
</evidence>
<keyword evidence="2" id="KW-0732">Signal</keyword>
<dbReference type="AlphaFoldDB" id="A0A9K3LXX3"/>
<evidence type="ECO:0000313" key="5">
    <source>
        <dbReference type="Proteomes" id="UP000693970"/>
    </source>
</evidence>
<dbReference type="EMBL" id="JAGRRH010000006">
    <property type="protein sequence ID" value="KAG7369096.1"/>
    <property type="molecule type" value="Genomic_DNA"/>
</dbReference>
<feature type="domain" description="Cysteinyl-tRNA ligase anticodon binding" evidence="3">
    <location>
        <begin position="103"/>
        <end position="144"/>
    </location>
</feature>